<evidence type="ECO:0000313" key="1">
    <source>
        <dbReference type="EMBL" id="SEG95114.1"/>
    </source>
</evidence>
<dbReference type="AlphaFoldDB" id="A0A1H6EE13"/>
<dbReference type="EMBL" id="FNVU01000032">
    <property type="protein sequence ID" value="SEG95114.1"/>
    <property type="molecule type" value="Genomic_DNA"/>
</dbReference>
<gene>
    <name evidence="1" type="ORF">SAMN05216223_13220</name>
</gene>
<sequence>MRSTRRLSRFVTALAGAVFHVVILGDTGDPAQEAGVFRRAAG</sequence>
<accession>A0A1H6EE13</accession>
<dbReference type="Proteomes" id="UP000236754">
    <property type="component" value="Unassembled WGS sequence"/>
</dbReference>
<keyword evidence="2" id="KW-1185">Reference proteome</keyword>
<dbReference type="RefSeq" id="WP_265737364.1">
    <property type="nucleotide sequence ID" value="NZ_FNVU01000032.1"/>
</dbReference>
<reference evidence="1 2" key="1">
    <citation type="submission" date="2016-10" db="EMBL/GenBank/DDBJ databases">
        <authorList>
            <person name="de Groot N.N."/>
        </authorList>
    </citation>
    <scope>NUCLEOTIDE SEQUENCE [LARGE SCALE GENOMIC DNA]</scope>
    <source>
        <strain evidence="1 2">CGMCC 4.2023</strain>
    </source>
</reference>
<name>A0A1H6EE13_9ACTN</name>
<proteinExistence type="predicted"/>
<evidence type="ECO:0000313" key="2">
    <source>
        <dbReference type="Proteomes" id="UP000236754"/>
    </source>
</evidence>
<organism evidence="1 2">
    <name type="scientific">Actinacidiphila yanglinensis</name>
    <dbReference type="NCBI Taxonomy" id="310779"/>
    <lineage>
        <taxon>Bacteria</taxon>
        <taxon>Bacillati</taxon>
        <taxon>Actinomycetota</taxon>
        <taxon>Actinomycetes</taxon>
        <taxon>Kitasatosporales</taxon>
        <taxon>Streptomycetaceae</taxon>
        <taxon>Actinacidiphila</taxon>
    </lineage>
</organism>
<protein>
    <submittedName>
        <fullName evidence="1">Uncharacterized protein</fullName>
    </submittedName>
</protein>